<comment type="caution">
    <text evidence="1">The sequence shown here is derived from an EMBL/GenBank/DDBJ whole genome shotgun (WGS) entry which is preliminary data.</text>
</comment>
<reference evidence="1 2" key="1">
    <citation type="submission" date="2016-06" db="EMBL/GenBank/DDBJ databases">
        <title>The Draft Genome Sequence and Annotation of the Desert Woodrat Neotoma lepida.</title>
        <authorList>
            <person name="Campbell M."/>
            <person name="Oakeson K.F."/>
            <person name="Yandell M."/>
            <person name="Halpert J.R."/>
            <person name="Dearing D."/>
        </authorList>
    </citation>
    <scope>NUCLEOTIDE SEQUENCE [LARGE SCALE GENOMIC DNA]</scope>
    <source>
        <strain evidence="1">417</strain>
        <tissue evidence="1">Liver</tissue>
    </source>
</reference>
<dbReference type="EMBL" id="LZPO01027409">
    <property type="protein sequence ID" value="OBS78570.1"/>
    <property type="molecule type" value="Genomic_DNA"/>
</dbReference>
<evidence type="ECO:0000313" key="1">
    <source>
        <dbReference type="EMBL" id="OBS78570.1"/>
    </source>
</evidence>
<dbReference type="AlphaFoldDB" id="A0A1A6HKS7"/>
<gene>
    <name evidence="1" type="ORF">A6R68_19039</name>
</gene>
<keyword evidence="2" id="KW-1185">Reference proteome</keyword>
<protein>
    <submittedName>
        <fullName evidence="1">Uncharacterized protein</fullName>
    </submittedName>
</protein>
<proteinExistence type="predicted"/>
<organism evidence="1 2">
    <name type="scientific">Neotoma lepida</name>
    <name type="common">Desert woodrat</name>
    <dbReference type="NCBI Taxonomy" id="56216"/>
    <lineage>
        <taxon>Eukaryota</taxon>
        <taxon>Metazoa</taxon>
        <taxon>Chordata</taxon>
        <taxon>Craniata</taxon>
        <taxon>Vertebrata</taxon>
        <taxon>Euteleostomi</taxon>
        <taxon>Mammalia</taxon>
        <taxon>Eutheria</taxon>
        <taxon>Euarchontoglires</taxon>
        <taxon>Glires</taxon>
        <taxon>Rodentia</taxon>
        <taxon>Myomorpha</taxon>
        <taxon>Muroidea</taxon>
        <taxon>Cricetidae</taxon>
        <taxon>Neotominae</taxon>
        <taxon>Neotoma</taxon>
    </lineage>
</organism>
<evidence type="ECO:0000313" key="2">
    <source>
        <dbReference type="Proteomes" id="UP000092124"/>
    </source>
</evidence>
<name>A0A1A6HKS7_NEOLE</name>
<accession>A0A1A6HKS7</accession>
<sequence length="99" mass="11284">MWLRDCMPSFVSTGLQNQDQTRSGDSATVSGLIAQKVSSFHQFQNNVLGLTQQTDSQLLQNVGVIKLAERKVRRQHVIIPHIFPNLRQPHLFMQCQPRS</sequence>
<dbReference type="Proteomes" id="UP000092124">
    <property type="component" value="Unassembled WGS sequence"/>
</dbReference>